<name>A0ABU7X3K8_9ACTN</name>
<dbReference type="Pfam" id="PF02784">
    <property type="entry name" value="Orn_Arg_deC_N"/>
    <property type="match status" value="1"/>
</dbReference>
<dbReference type="InterPro" id="IPR022653">
    <property type="entry name" value="De-COase2_pyr-phos_BS"/>
</dbReference>
<sequence>MDVPLYLEPRLESRLASLLRARTFLHTLAGGLGSPLNVVLPDRIAENLAAFRAVYRRHHLSGGIFFAHKANRSSALVRRLAATEAAVDVASLGELQHALGSGFVPDRIMATGPKNPEFLWLAARSGTTVNIDSPVELDELAALVRDYGFPRLRILLRLSGFCAPGVRLLTRQSRFGTAEAELDGLLKSVERHRDAVELTGVGYHLDTTSPAEKAVALEGCVKALDTCRARGFAPRAVDIGGGFGTDYLADGAQWQRYTTELTNAALGTRPPMTWRRHTYGLRNENGTLRGALALYPAHRPTAGAQYLDALLSLPAPSLGRPLATLLLENLYELHTEPGRALVDQCGVTLARVLEVRRTEVSDRTETTDDRTEPPDRTDNAHRADAAGRTGSGHLLVRLDANADDIGLEEHGVLVDPVLVPRAAPGGAPDAGPVTCYLAGNLCLEADMITRRAVHLPSAPRPGDLLAFANTAGYCMDFSADEAQQQPVARKVAVWQDGPADDTGKEDASWHWCLDEQYWPHVNRRTKGSA</sequence>
<keyword evidence="2" id="KW-0456">Lyase</keyword>
<dbReference type="InterPro" id="IPR009006">
    <property type="entry name" value="Ala_racemase/Decarboxylase_C"/>
</dbReference>
<dbReference type="EMBL" id="JAVFKM010000025">
    <property type="protein sequence ID" value="MEF3118232.1"/>
    <property type="molecule type" value="Genomic_DNA"/>
</dbReference>
<dbReference type="SUPFAM" id="SSF51419">
    <property type="entry name" value="PLP-binding barrel"/>
    <property type="match status" value="1"/>
</dbReference>
<reference evidence="6 7" key="1">
    <citation type="submission" date="2023-08" db="EMBL/GenBank/DDBJ databases">
        <authorList>
            <person name="Sharma P."/>
            <person name="Verma V."/>
            <person name="Mohan M.K."/>
            <person name="Dubey A.K."/>
        </authorList>
    </citation>
    <scope>NUCLEOTIDE SEQUENCE [LARGE SCALE GENOMIC DNA]</scope>
    <source>
        <strain evidence="6 7">ADP4</strain>
    </source>
</reference>
<dbReference type="RefSeq" id="WP_331789406.1">
    <property type="nucleotide sequence ID" value="NZ_JAVFKM010000025.1"/>
</dbReference>
<dbReference type="PANTHER" id="PTHR43727">
    <property type="entry name" value="DIAMINOPIMELATE DECARBOXYLASE"/>
    <property type="match status" value="1"/>
</dbReference>
<dbReference type="PANTHER" id="PTHR43727:SF2">
    <property type="entry name" value="GROUP IV DECARBOXYLASE"/>
    <property type="match status" value="1"/>
</dbReference>
<dbReference type="InterPro" id="IPR022644">
    <property type="entry name" value="De-COase2_N"/>
</dbReference>
<feature type="compositionally biased region" description="Basic and acidic residues" evidence="4">
    <location>
        <begin position="358"/>
        <end position="385"/>
    </location>
</feature>
<keyword evidence="2" id="KW-0210">Decarboxylase</keyword>
<dbReference type="InterPro" id="IPR000183">
    <property type="entry name" value="Orn/DAP/Arg_de-COase"/>
</dbReference>
<keyword evidence="3" id="KW-0663">Pyridoxal phosphate</keyword>
<evidence type="ECO:0000313" key="6">
    <source>
        <dbReference type="EMBL" id="MEF3118232.1"/>
    </source>
</evidence>
<dbReference type="Gene3D" id="2.40.37.10">
    <property type="entry name" value="Lyase, Ornithine Decarboxylase, Chain A, domain 1"/>
    <property type="match status" value="1"/>
</dbReference>
<comment type="cofactor">
    <cofactor evidence="1">
        <name>pyridoxal 5'-phosphate</name>
        <dbReference type="ChEBI" id="CHEBI:597326"/>
    </cofactor>
</comment>
<feature type="domain" description="Orn/DAP/Arg decarboxylase 2 N-terminal" evidence="5">
    <location>
        <begin position="47"/>
        <end position="261"/>
    </location>
</feature>
<dbReference type="InterPro" id="IPR029066">
    <property type="entry name" value="PLP-binding_barrel"/>
</dbReference>
<feature type="region of interest" description="Disordered" evidence="4">
    <location>
        <begin position="358"/>
        <end position="386"/>
    </location>
</feature>
<keyword evidence="7" id="KW-1185">Reference proteome</keyword>
<evidence type="ECO:0000259" key="5">
    <source>
        <dbReference type="Pfam" id="PF02784"/>
    </source>
</evidence>
<evidence type="ECO:0000313" key="7">
    <source>
        <dbReference type="Proteomes" id="UP001348265"/>
    </source>
</evidence>
<organism evidence="6 7">
    <name type="scientific">Streptomyces chrestomyceticus</name>
    <dbReference type="NCBI Taxonomy" id="68185"/>
    <lineage>
        <taxon>Bacteria</taxon>
        <taxon>Bacillati</taxon>
        <taxon>Actinomycetota</taxon>
        <taxon>Actinomycetes</taxon>
        <taxon>Kitasatosporales</taxon>
        <taxon>Streptomycetaceae</taxon>
        <taxon>Streptomyces</taxon>
    </lineage>
</organism>
<dbReference type="Proteomes" id="UP001348265">
    <property type="component" value="Unassembled WGS sequence"/>
</dbReference>
<evidence type="ECO:0000256" key="2">
    <source>
        <dbReference type="ARBA" id="ARBA00022793"/>
    </source>
</evidence>
<dbReference type="PRINTS" id="PR01179">
    <property type="entry name" value="ODADCRBXLASE"/>
</dbReference>
<evidence type="ECO:0000256" key="4">
    <source>
        <dbReference type="SAM" id="MobiDB-lite"/>
    </source>
</evidence>
<comment type="caution">
    <text evidence="6">The sequence shown here is derived from an EMBL/GenBank/DDBJ whole genome shotgun (WGS) entry which is preliminary data.</text>
</comment>
<evidence type="ECO:0000256" key="1">
    <source>
        <dbReference type="ARBA" id="ARBA00001933"/>
    </source>
</evidence>
<proteinExistence type="predicted"/>
<dbReference type="CDD" id="cd06842">
    <property type="entry name" value="PLPDE_III_Y4yA_like"/>
    <property type="match status" value="1"/>
</dbReference>
<accession>A0ABU7X3K8</accession>
<dbReference type="Gene3D" id="3.20.20.10">
    <property type="entry name" value="Alanine racemase"/>
    <property type="match status" value="1"/>
</dbReference>
<evidence type="ECO:0000256" key="3">
    <source>
        <dbReference type="ARBA" id="ARBA00022898"/>
    </source>
</evidence>
<protein>
    <submittedName>
        <fullName evidence="6">Y4yA family PLP-dependent enzyme</fullName>
    </submittedName>
</protein>
<dbReference type="PROSITE" id="PS00878">
    <property type="entry name" value="ODR_DC_2_1"/>
    <property type="match status" value="1"/>
</dbReference>
<dbReference type="SUPFAM" id="SSF50621">
    <property type="entry name" value="Alanine racemase C-terminal domain-like"/>
    <property type="match status" value="1"/>
</dbReference>
<dbReference type="InterPro" id="IPR042152">
    <property type="entry name" value="Y4yA-like"/>
</dbReference>
<gene>
    <name evidence="6" type="ORF">RB636_34285</name>
</gene>